<gene>
    <name evidence="3" type="ORF">FOZ60_004769</name>
</gene>
<dbReference type="OrthoDB" id="10300760at2759"/>
<dbReference type="CDD" id="cd00060">
    <property type="entry name" value="FHA"/>
    <property type="match status" value="2"/>
</dbReference>
<feature type="domain" description="4Fe-4S ferredoxin-type" evidence="2">
    <location>
        <begin position="22"/>
        <end position="52"/>
    </location>
</feature>
<comment type="caution">
    <text evidence="3">The sequence shown here is derived from an EMBL/GenBank/DDBJ whole genome shotgun (WGS) entry which is preliminary data.</text>
</comment>
<dbReference type="PROSITE" id="PS51379">
    <property type="entry name" value="4FE4S_FER_2"/>
    <property type="match status" value="1"/>
</dbReference>
<dbReference type="Pfam" id="PF00498">
    <property type="entry name" value="FHA"/>
    <property type="match status" value="2"/>
</dbReference>
<organism evidence="3 4">
    <name type="scientific">Perkinsus olseni</name>
    <name type="common">Perkinsus atlanticus</name>
    <dbReference type="NCBI Taxonomy" id="32597"/>
    <lineage>
        <taxon>Eukaryota</taxon>
        <taxon>Sar</taxon>
        <taxon>Alveolata</taxon>
        <taxon>Perkinsozoa</taxon>
        <taxon>Perkinsea</taxon>
        <taxon>Perkinsida</taxon>
        <taxon>Perkinsidae</taxon>
        <taxon>Perkinsus</taxon>
    </lineage>
</organism>
<sequence length="264" mass="29205">MTRDRLTWWRKLCHPKGTRLLALPRIWPPYSCSACLKCIEVCPCSSLSLSIGRAPSNDIVLMDRCVSRTHVVLRWQRDEATQSMLAPTIEPLSTSSATWVQIPSLAELPLIAGMSLKLGTESTECRVIRADSESLVLHMPADTVLETPDSSCLPAEMDYGDLVTKIRYSRRGLNTITIGRSRSNSLVIHADRSVSSFHCQIVPGSASSANDALHSQNRWYFTDLGGTGTAICLPRGSNSEHPLFNNDVLYIGNTSIKMQMSYHP</sequence>
<dbReference type="PROSITE" id="PS00198">
    <property type="entry name" value="4FE4S_FER_1"/>
    <property type="match status" value="1"/>
</dbReference>
<evidence type="ECO:0000313" key="4">
    <source>
        <dbReference type="Proteomes" id="UP000541610"/>
    </source>
</evidence>
<feature type="domain" description="FHA" evidence="1">
    <location>
        <begin position="49"/>
        <end position="105"/>
    </location>
</feature>
<dbReference type="InterPro" id="IPR000253">
    <property type="entry name" value="FHA_dom"/>
</dbReference>
<accession>A0A7J6NSR2</accession>
<dbReference type="InterPro" id="IPR017896">
    <property type="entry name" value="4Fe4S_Fe-S-bd"/>
</dbReference>
<feature type="domain" description="FHA" evidence="1">
    <location>
        <begin position="176"/>
        <end position="231"/>
    </location>
</feature>
<proteinExistence type="predicted"/>
<protein>
    <recommendedName>
        <fullName evidence="5">FHA domain-containing protein</fullName>
    </recommendedName>
</protein>
<dbReference type="SUPFAM" id="SSF49879">
    <property type="entry name" value="SMAD/FHA domain"/>
    <property type="match status" value="2"/>
</dbReference>
<evidence type="ECO:0000259" key="1">
    <source>
        <dbReference type="PROSITE" id="PS50006"/>
    </source>
</evidence>
<dbReference type="InterPro" id="IPR008984">
    <property type="entry name" value="SMAD_FHA_dom_sf"/>
</dbReference>
<dbReference type="SMART" id="SM00240">
    <property type="entry name" value="FHA"/>
    <property type="match status" value="2"/>
</dbReference>
<dbReference type="InterPro" id="IPR017900">
    <property type="entry name" value="4Fe4S_Fe_S_CS"/>
</dbReference>
<dbReference type="AlphaFoldDB" id="A0A7J6NSR2"/>
<evidence type="ECO:0008006" key="5">
    <source>
        <dbReference type="Google" id="ProtNLM"/>
    </source>
</evidence>
<name>A0A7J6NSR2_PEROL</name>
<dbReference type="PROSITE" id="PS50006">
    <property type="entry name" value="FHA_DOMAIN"/>
    <property type="match status" value="2"/>
</dbReference>
<dbReference type="Gene3D" id="2.60.200.20">
    <property type="match status" value="2"/>
</dbReference>
<evidence type="ECO:0000313" key="3">
    <source>
        <dbReference type="EMBL" id="KAF4686845.1"/>
    </source>
</evidence>
<reference evidence="3 4" key="1">
    <citation type="submission" date="2020-04" db="EMBL/GenBank/DDBJ databases">
        <title>Perkinsus olseni comparative genomics.</title>
        <authorList>
            <person name="Bogema D.R."/>
        </authorList>
    </citation>
    <scope>NUCLEOTIDE SEQUENCE [LARGE SCALE GENOMIC DNA]</scope>
    <source>
        <strain evidence="3">00978-12</strain>
    </source>
</reference>
<evidence type="ECO:0000259" key="2">
    <source>
        <dbReference type="PROSITE" id="PS51379"/>
    </source>
</evidence>
<dbReference type="Proteomes" id="UP000541610">
    <property type="component" value="Unassembled WGS sequence"/>
</dbReference>
<dbReference type="EMBL" id="JABANP010000206">
    <property type="protein sequence ID" value="KAF4686845.1"/>
    <property type="molecule type" value="Genomic_DNA"/>
</dbReference>